<dbReference type="InterPro" id="IPR036291">
    <property type="entry name" value="NAD(P)-bd_dom_sf"/>
</dbReference>
<sequence>MSKFNILYVGSVPEAIREELRSRLPEGFALEFLDEGPPEERAGLLSEAHFIMGFPGSITPRALRMAGNLRMVQLLSAGYDELDMELANELGLPVANNGGANSIAVAEHTILLILSLYKRLCRHHDSLRRGVWLRERDHPLDMFELAGKAVGIVGFGNVGRALAERLRGFQVKMRYHDIVRSEEHEDRLGVEYLGLDEVLRTSDIVSVHVPLTASTRNMIGAKELNRMKRTAVLINTSRGEVVDEGALYRALKEHKIAGAGLDVFAREGDIQKGTCTSPLFELENVVVTPHYAGHTFDTWLRRIRIGYENIVNCTKGEPRYIVNREALSRNRGSANQP</sequence>
<dbReference type="InterPro" id="IPR006139">
    <property type="entry name" value="D-isomer_2_OHA_DH_cat_dom"/>
</dbReference>
<protein>
    <recommendedName>
        <fullName evidence="9">Lactate dehydrogenase</fullName>
    </recommendedName>
</protein>
<dbReference type="InterPro" id="IPR029752">
    <property type="entry name" value="D-isomer_DH_CS1"/>
</dbReference>
<proteinExistence type="inferred from homology"/>
<dbReference type="AlphaFoldDB" id="A0A0M0BTJ7"/>
<evidence type="ECO:0000259" key="6">
    <source>
        <dbReference type="Pfam" id="PF02826"/>
    </source>
</evidence>
<dbReference type="SUPFAM" id="SSF51735">
    <property type="entry name" value="NAD(P)-binding Rossmann-fold domains"/>
    <property type="match status" value="1"/>
</dbReference>
<dbReference type="PROSITE" id="PS00739">
    <property type="entry name" value="ADOHCYASE_2"/>
    <property type="match status" value="1"/>
</dbReference>
<evidence type="ECO:0000256" key="2">
    <source>
        <dbReference type="ARBA" id="ARBA00023002"/>
    </source>
</evidence>
<comment type="similarity">
    <text evidence="1 4">Belongs to the D-isomer specific 2-hydroxyacid dehydrogenase family.</text>
</comment>
<dbReference type="InterPro" id="IPR029753">
    <property type="entry name" value="D-isomer_DH_CS"/>
</dbReference>
<dbReference type="InterPro" id="IPR020082">
    <property type="entry name" value="S-Ado-L-homoCys_hydrolase_CS"/>
</dbReference>
<evidence type="ECO:0000256" key="1">
    <source>
        <dbReference type="ARBA" id="ARBA00005854"/>
    </source>
</evidence>
<dbReference type="Pfam" id="PF02826">
    <property type="entry name" value="2-Hacid_dh_C"/>
    <property type="match status" value="1"/>
</dbReference>
<gene>
    <name evidence="7" type="ORF">AC482_00800</name>
</gene>
<dbReference type="EMBL" id="LFWZ01000004">
    <property type="protein sequence ID" value="KON31486.1"/>
    <property type="molecule type" value="Genomic_DNA"/>
</dbReference>
<feature type="domain" description="D-isomer specific 2-hydroxyacid dehydrogenase NAD-binding" evidence="6">
    <location>
        <begin position="111"/>
        <end position="292"/>
    </location>
</feature>
<accession>A0A0M0BTJ7</accession>
<evidence type="ECO:0000313" key="8">
    <source>
        <dbReference type="Proteomes" id="UP000037210"/>
    </source>
</evidence>
<keyword evidence="3" id="KW-0520">NAD</keyword>
<comment type="caution">
    <text evidence="7">The sequence shown here is derived from an EMBL/GenBank/DDBJ whole genome shotgun (WGS) entry which is preliminary data.</text>
</comment>
<evidence type="ECO:0008006" key="9">
    <source>
        <dbReference type="Google" id="ProtNLM"/>
    </source>
</evidence>
<dbReference type="GO" id="GO:0051287">
    <property type="term" value="F:NAD binding"/>
    <property type="evidence" value="ECO:0007669"/>
    <property type="project" value="InterPro"/>
</dbReference>
<dbReference type="Pfam" id="PF00389">
    <property type="entry name" value="2-Hacid_dh"/>
    <property type="match status" value="1"/>
</dbReference>
<name>A0A0M0BTJ7_9ARCH</name>
<feature type="domain" description="D-isomer specific 2-hydroxyacid dehydrogenase catalytic" evidence="5">
    <location>
        <begin position="13"/>
        <end position="322"/>
    </location>
</feature>
<dbReference type="PROSITE" id="PS00671">
    <property type="entry name" value="D_2_HYDROXYACID_DH_3"/>
    <property type="match status" value="1"/>
</dbReference>
<dbReference type="InterPro" id="IPR006140">
    <property type="entry name" value="D-isomer_DH_NAD-bd"/>
</dbReference>
<organism evidence="7 8">
    <name type="scientific">miscellaneous Crenarchaeota group-15 archaeon DG-45</name>
    <dbReference type="NCBI Taxonomy" id="1685127"/>
    <lineage>
        <taxon>Archaea</taxon>
        <taxon>Candidatus Bathyarchaeota</taxon>
        <taxon>MCG-15</taxon>
    </lineage>
</organism>
<dbReference type="PROSITE" id="PS00065">
    <property type="entry name" value="D_2_HYDROXYACID_DH_1"/>
    <property type="match status" value="1"/>
</dbReference>
<evidence type="ECO:0000256" key="3">
    <source>
        <dbReference type="ARBA" id="ARBA00023027"/>
    </source>
</evidence>
<dbReference type="SUPFAM" id="SSF52283">
    <property type="entry name" value="Formate/glycerate dehydrogenase catalytic domain-like"/>
    <property type="match status" value="1"/>
</dbReference>
<dbReference type="GO" id="GO:0030267">
    <property type="term" value="F:glyoxylate reductase (NADPH) activity"/>
    <property type="evidence" value="ECO:0007669"/>
    <property type="project" value="TreeGrafter"/>
</dbReference>
<reference evidence="7 8" key="1">
    <citation type="submission" date="2015-06" db="EMBL/GenBank/DDBJ databases">
        <title>New insights into the roles of widespread benthic archaea in carbon and nitrogen cycling.</title>
        <authorList>
            <person name="Lazar C.S."/>
            <person name="Baker B.J."/>
            <person name="Seitz K.W."/>
            <person name="Hyde A.S."/>
            <person name="Dick G.J."/>
            <person name="Hinrichs K.-U."/>
            <person name="Teske A.P."/>
        </authorList>
    </citation>
    <scope>NUCLEOTIDE SEQUENCE [LARGE SCALE GENOMIC DNA]</scope>
    <source>
        <strain evidence="7">DG-45</strain>
    </source>
</reference>
<dbReference type="Proteomes" id="UP000037210">
    <property type="component" value="Unassembled WGS sequence"/>
</dbReference>
<evidence type="ECO:0000313" key="7">
    <source>
        <dbReference type="EMBL" id="KON31486.1"/>
    </source>
</evidence>
<dbReference type="PATRIC" id="fig|1685127.3.peg.81"/>
<dbReference type="PANTHER" id="PTHR10996">
    <property type="entry name" value="2-HYDROXYACID DEHYDROGENASE-RELATED"/>
    <property type="match status" value="1"/>
</dbReference>
<dbReference type="GO" id="GO:0005829">
    <property type="term" value="C:cytosol"/>
    <property type="evidence" value="ECO:0007669"/>
    <property type="project" value="TreeGrafter"/>
</dbReference>
<keyword evidence="2 4" id="KW-0560">Oxidoreductase</keyword>
<dbReference type="CDD" id="cd12175">
    <property type="entry name" value="2-Hacid_dh_11"/>
    <property type="match status" value="1"/>
</dbReference>
<dbReference type="GO" id="GO:0016618">
    <property type="term" value="F:hydroxypyruvate reductase [NAD(P)H] activity"/>
    <property type="evidence" value="ECO:0007669"/>
    <property type="project" value="TreeGrafter"/>
</dbReference>
<evidence type="ECO:0000256" key="4">
    <source>
        <dbReference type="RuleBase" id="RU003719"/>
    </source>
</evidence>
<dbReference type="PANTHER" id="PTHR10996:SF178">
    <property type="entry name" value="2-HYDROXYACID DEHYDROGENASE YGL185C-RELATED"/>
    <property type="match status" value="1"/>
</dbReference>
<dbReference type="InterPro" id="IPR050223">
    <property type="entry name" value="D-isomer_2-hydroxyacid_DH"/>
</dbReference>
<evidence type="ECO:0000259" key="5">
    <source>
        <dbReference type="Pfam" id="PF00389"/>
    </source>
</evidence>
<dbReference type="Gene3D" id="3.40.50.720">
    <property type="entry name" value="NAD(P)-binding Rossmann-like Domain"/>
    <property type="match status" value="2"/>
</dbReference>
<dbReference type="FunFam" id="3.40.50.720:FF:000203">
    <property type="entry name" value="D-3-phosphoglycerate dehydrogenase (SerA)"/>
    <property type="match status" value="1"/>
</dbReference>
<dbReference type="PROSITE" id="PS00670">
    <property type="entry name" value="D_2_HYDROXYACID_DH_2"/>
    <property type="match status" value="1"/>
</dbReference>